<reference evidence="2 3" key="1">
    <citation type="submission" date="2018-03" db="EMBL/GenBank/DDBJ databases">
        <title>Streptomyces dioscori sp. nov., a novel endophytic actinobacterium isolated from bulbil of Dioscorea bulbifera L.</title>
        <authorList>
            <person name="Zhikuan W."/>
        </authorList>
    </citation>
    <scope>NUCLEOTIDE SEQUENCE [LARGE SCALE GENOMIC DNA]</scope>
    <source>
        <strain evidence="2 3">A217</strain>
    </source>
</reference>
<protein>
    <submittedName>
        <fullName evidence="2">Uncharacterized protein</fullName>
    </submittedName>
</protein>
<proteinExistence type="predicted"/>
<dbReference type="EMBL" id="PYBJ01000008">
    <property type="protein sequence ID" value="PSM42363.1"/>
    <property type="molecule type" value="Genomic_DNA"/>
</dbReference>
<accession>A0A2P8Q7Y5</accession>
<dbReference type="AlphaFoldDB" id="A0A2P8Q7Y5"/>
<gene>
    <name evidence="2" type="ORF">C6Y14_14095</name>
</gene>
<organism evidence="2 3">
    <name type="scientific">Streptomyces dioscori</name>
    <dbReference type="NCBI Taxonomy" id="2109333"/>
    <lineage>
        <taxon>Bacteria</taxon>
        <taxon>Bacillati</taxon>
        <taxon>Actinomycetota</taxon>
        <taxon>Actinomycetes</taxon>
        <taxon>Kitasatosporales</taxon>
        <taxon>Streptomycetaceae</taxon>
        <taxon>Streptomyces</taxon>
        <taxon>Streptomyces aurantiacus group</taxon>
    </lineage>
</organism>
<name>A0A2P8Q7Y5_9ACTN</name>
<evidence type="ECO:0000313" key="2">
    <source>
        <dbReference type="EMBL" id="PSM42363.1"/>
    </source>
</evidence>
<keyword evidence="3" id="KW-1185">Reference proteome</keyword>
<evidence type="ECO:0000313" key="3">
    <source>
        <dbReference type="Proteomes" id="UP000240429"/>
    </source>
</evidence>
<dbReference type="Proteomes" id="UP000240429">
    <property type="component" value="Unassembled WGS sequence"/>
</dbReference>
<evidence type="ECO:0000256" key="1">
    <source>
        <dbReference type="SAM" id="MobiDB-lite"/>
    </source>
</evidence>
<comment type="caution">
    <text evidence="2">The sequence shown here is derived from an EMBL/GenBank/DDBJ whole genome shotgun (WGS) entry which is preliminary data.</text>
</comment>
<dbReference type="RefSeq" id="WP_107016999.1">
    <property type="nucleotide sequence ID" value="NZ_KZ679042.1"/>
</dbReference>
<sequence>MDSPVWARLSAAERSAVDGLIQRNHRIAAVARVREAFRAETKPDLHETLDVVAERYRELGRRFEPYPTPPLNLATLTERVAALPGPAVAIEALWDGDTDGWYVDLMALTDVPVAEHWLATIRHGGDLRLFNGAVPPWSEAQEAGTVGRALAEQFGVLFHFASPDQPDDEAPRWRATQGASHWEEPQAQSQR</sequence>
<dbReference type="OrthoDB" id="3470575at2"/>
<feature type="region of interest" description="Disordered" evidence="1">
    <location>
        <begin position="163"/>
        <end position="191"/>
    </location>
</feature>